<evidence type="ECO:0000259" key="1">
    <source>
        <dbReference type="Pfam" id="PF00535"/>
    </source>
</evidence>
<dbReference type="RefSeq" id="WP_207691006.1">
    <property type="nucleotide sequence ID" value="NZ_CP061799.1"/>
</dbReference>
<organism evidence="2 3">
    <name type="scientific">Desulfonema limicola</name>
    <dbReference type="NCBI Taxonomy" id="45656"/>
    <lineage>
        <taxon>Bacteria</taxon>
        <taxon>Pseudomonadati</taxon>
        <taxon>Thermodesulfobacteriota</taxon>
        <taxon>Desulfobacteria</taxon>
        <taxon>Desulfobacterales</taxon>
        <taxon>Desulfococcaceae</taxon>
        <taxon>Desulfonema</taxon>
    </lineage>
</organism>
<dbReference type="Proteomes" id="UP000663720">
    <property type="component" value="Chromosome"/>
</dbReference>
<proteinExistence type="predicted"/>
<protein>
    <submittedName>
        <fullName evidence="2">Glycosyl transferase, family II</fullName>
    </submittedName>
</protein>
<accession>A0A975B5L7</accession>
<dbReference type="SUPFAM" id="SSF53448">
    <property type="entry name" value="Nucleotide-diphospho-sugar transferases"/>
    <property type="match status" value="1"/>
</dbReference>
<gene>
    <name evidence="2" type="ORF">dnl_14920</name>
</gene>
<reference evidence="2" key="1">
    <citation type="journal article" date="2021" name="Microb. Physiol.">
        <title>Proteogenomic Insights into the Physiology of Marine, Sulfate-Reducing, Filamentous Desulfonema limicola and Desulfonema magnum.</title>
        <authorList>
            <person name="Schnaars V."/>
            <person name="Wohlbrand L."/>
            <person name="Scheve S."/>
            <person name="Hinrichs C."/>
            <person name="Reinhardt R."/>
            <person name="Rabus R."/>
        </authorList>
    </citation>
    <scope>NUCLEOTIDE SEQUENCE</scope>
    <source>
        <strain evidence="2">5ac10</strain>
    </source>
</reference>
<dbReference type="InterPro" id="IPR029044">
    <property type="entry name" value="Nucleotide-diphossugar_trans"/>
</dbReference>
<sequence>MYKFSIITAVRNGEKTLHDCFRSILSQNYLPEHIIIDGASTDNTLQIIKKHQLKGFRYISEPDKGIYDAMNKGIKLADGDIIGILNADDFYANQDVLSKIARVFKNPDIDSCYGDLIYVDPDNTDRVIRCWRSGTFMPKRFYYGWMPPHPTFFVRRKIYEKYGLFNLSLGSAADYELMLRFLLKHKITTAYIPEVLVKMRIGGVSNASLKNRIKANQMDRMAWKVNGLKPWPWTLWAKPLRKISQFMT</sequence>
<dbReference type="PANTHER" id="PTHR22916:SF3">
    <property type="entry name" value="UDP-GLCNAC:BETAGAL BETA-1,3-N-ACETYLGLUCOSAMINYLTRANSFERASE-LIKE PROTEIN 1"/>
    <property type="match status" value="1"/>
</dbReference>
<keyword evidence="2" id="KW-0808">Transferase</keyword>
<evidence type="ECO:0000313" key="3">
    <source>
        <dbReference type="Proteomes" id="UP000663720"/>
    </source>
</evidence>
<dbReference type="KEGG" id="dli:dnl_14920"/>
<dbReference type="InterPro" id="IPR001173">
    <property type="entry name" value="Glyco_trans_2-like"/>
</dbReference>
<dbReference type="Gene3D" id="3.90.550.10">
    <property type="entry name" value="Spore Coat Polysaccharide Biosynthesis Protein SpsA, Chain A"/>
    <property type="match status" value="1"/>
</dbReference>
<dbReference type="CDD" id="cd06433">
    <property type="entry name" value="GT_2_WfgS_like"/>
    <property type="match status" value="1"/>
</dbReference>
<dbReference type="EMBL" id="CP061799">
    <property type="protein sequence ID" value="QTA79236.1"/>
    <property type="molecule type" value="Genomic_DNA"/>
</dbReference>
<feature type="domain" description="Glycosyltransferase 2-like" evidence="1">
    <location>
        <begin position="5"/>
        <end position="162"/>
    </location>
</feature>
<dbReference type="GO" id="GO:0016758">
    <property type="term" value="F:hexosyltransferase activity"/>
    <property type="evidence" value="ECO:0007669"/>
    <property type="project" value="UniProtKB-ARBA"/>
</dbReference>
<evidence type="ECO:0000313" key="2">
    <source>
        <dbReference type="EMBL" id="QTA79236.1"/>
    </source>
</evidence>
<dbReference type="AlphaFoldDB" id="A0A975B5L7"/>
<dbReference type="Pfam" id="PF00535">
    <property type="entry name" value="Glycos_transf_2"/>
    <property type="match status" value="1"/>
</dbReference>
<dbReference type="PANTHER" id="PTHR22916">
    <property type="entry name" value="GLYCOSYLTRANSFERASE"/>
    <property type="match status" value="1"/>
</dbReference>
<keyword evidence="3" id="KW-1185">Reference proteome</keyword>
<name>A0A975B5L7_9BACT</name>